<dbReference type="InterPro" id="IPR037171">
    <property type="entry name" value="NagB/RpiA_transferase-like"/>
</dbReference>
<dbReference type="GO" id="GO:0008815">
    <property type="term" value="F:citrate (pro-3S)-lyase activity"/>
    <property type="evidence" value="ECO:0007669"/>
    <property type="project" value="UniProtKB-EC"/>
</dbReference>
<dbReference type="EC" id="2.8.3.10" evidence="1"/>
<dbReference type="EMBL" id="UAVY01000001">
    <property type="protein sequence ID" value="SQB21193.1"/>
    <property type="molecule type" value="Genomic_DNA"/>
</dbReference>
<dbReference type="PANTHER" id="PTHR40596">
    <property type="entry name" value="CITRATE LYASE ALPHA CHAIN"/>
    <property type="match status" value="1"/>
</dbReference>
<keyword evidence="1" id="KW-0808">Transferase</keyword>
<dbReference type="Gene3D" id="3.40.1080.10">
    <property type="entry name" value="Glutaconate Coenzyme A-transferase"/>
    <property type="match status" value="1"/>
</dbReference>
<dbReference type="SUPFAM" id="SSF100950">
    <property type="entry name" value="NagB/RpiA/CoA transferase-like"/>
    <property type="match status" value="1"/>
</dbReference>
<keyword evidence="1" id="KW-0456">Lyase</keyword>
<dbReference type="PANTHER" id="PTHR40596:SF1">
    <property type="entry name" value="CITRATE LYASE ALPHA CHAIN"/>
    <property type="match status" value="1"/>
</dbReference>
<evidence type="ECO:0000313" key="2">
    <source>
        <dbReference type="Proteomes" id="UP000251584"/>
    </source>
</evidence>
<sequence length="131" mass="13976">MNVLTGSDGVLRGASGGHCDTAVAAALSIIVAPLVRGRIPTLVDNVLTCVTPGSSVDILVTDHGIAVNPARPELAERLKEAGMKVVSIEWLRERAQLLTGQPRAIEYTDRVIAVVRYRDGSVIDVVHQVKE</sequence>
<dbReference type="EC" id="4.1.3.6" evidence="1"/>
<proteinExistence type="predicted"/>
<dbReference type="InterPro" id="IPR006472">
    <property type="entry name" value="Citrate_lyase_asu"/>
</dbReference>
<dbReference type="GO" id="GO:0005737">
    <property type="term" value="C:cytoplasm"/>
    <property type="evidence" value="ECO:0007669"/>
    <property type="project" value="InterPro"/>
</dbReference>
<gene>
    <name evidence="1" type="primary">citF_2</name>
    <name evidence="1" type="ORF">NCTC10786_00591</name>
</gene>
<protein>
    <submittedName>
        <fullName evidence="1">Citrate lyase subunit alpha</fullName>
        <ecNumber evidence="1">2.8.3.10</ecNumber>
        <ecNumber evidence="1">4.1.3.6</ecNumber>
    </submittedName>
</protein>
<dbReference type="AlphaFoldDB" id="A0A2X2V7T9"/>
<dbReference type="GO" id="GO:0008814">
    <property type="term" value="F:citrate CoA-transferase activity"/>
    <property type="evidence" value="ECO:0007669"/>
    <property type="project" value="UniProtKB-EC"/>
</dbReference>
<dbReference type="GO" id="GO:0009346">
    <property type="term" value="C:ATP-independent citrate lyase complex"/>
    <property type="evidence" value="ECO:0007669"/>
    <property type="project" value="InterPro"/>
</dbReference>
<name>A0A2X2V7T9_CITKO</name>
<evidence type="ECO:0000313" key="1">
    <source>
        <dbReference type="EMBL" id="SQB21193.1"/>
    </source>
</evidence>
<dbReference type="Pfam" id="PF04223">
    <property type="entry name" value="CitF"/>
    <property type="match status" value="1"/>
</dbReference>
<accession>A0A2X2V7T9</accession>
<dbReference type="Proteomes" id="UP000251584">
    <property type="component" value="Unassembled WGS sequence"/>
</dbReference>
<dbReference type="GO" id="GO:0006084">
    <property type="term" value="P:acetyl-CoA metabolic process"/>
    <property type="evidence" value="ECO:0007669"/>
    <property type="project" value="InterPro"/>
</dbReference>
<reference evidence="1 2" key="1">
    <citation type="submission" date="2018-06" db="EMBL/GenBank/DDBJ databases">
        <authorList>
            <consortium name="Pathogen Informatics"/>
            <person name="Doyle S."/>
        </authorList>
    </citation>
    <scope>NUCLEOTIDE SEQUENCE [LARGE SCALE GENOMIC DNA]</scope>
    <source>
        <strain evidence="1 2">NCTC10786</strain>
    </source>
</reference>
<organism evidence="1 2">
    <name type="scientific">Citrobacter koseri</name>
    <name type="common">Citrobacter diversus</name>
    <dbReference type="NCBI Taxonomy" id="545"/>
    <lineage>
        <taxon>Bacteria</taxon>
        <taxon>Pseudomonadati</taxon>
        <taxon>Pseudomonadota</taxon>
        <taxon>Gammaproteobacteria</taxon>
        <taxon>Enterobacterales</taxon>
        <taxon>Enterobacteriaceae</taxon>
        <taxon>Citrobacter</taxon>
    </lineage>
</organism>